<evidence type="ECO:0000313" key="2">
    <source>
        <dbReference type="Proteomes" id="UP000887013"/>
    </source>
</evidence>
<proteinExistence type="predicted"/>
<protein>
    <submittedName>
        <fullName evidence="1">Uncharacterized protein</fullName>
    </submittedName>
</protein>
<dbReference type="EMBL" id="BMAW01096739">
    <property type="protein sequence ID" value="GFS76290.1"/>
    <property type="molecule type" value="Genomic_DNA"/>
</dbReference>
<comment type="caution">
    <text evidence="1">The sequence shown here is derived from an EMBL/GenBank/DDBJ whole genome shotgun (WGS) entry which is preliminary data.</text>
</comment>
<gene>
    <name evidence="1" type="ORF">NPIL_180141</name>
</gene>
<organism evidence="1 2">
    <name type="scientific">Nephila pilipes</name>
    <name type="common">Giant wood spider</name>
    <name type="synonym">Nephila maculata</name>
    <dbReference type="NCBI Taxonomy" id="299642"/>
    <lineage>
        <taxon>Eukaryota</taxon>
        <taxon>Metazoa</taxon>
        <taxon>Ecdysozoa</taxon>
        <taxon>Arthropoda</taxon>
        <taxon>Chelicerata</taxon>
        <taxon>Arachnida</taxon>
        <taxon>Araneae</taxon>
        <taxon>Araneomorphae</taxon>
        <taxon>Entelegynae</taxon>
        <taxon>Araneoidea</taxon>
        <taxon>Nephilidae</taxon>
        <taxon>Nephila</taxon>
    </lineage>
</organism>
<keyword evidence="2" id="KW-1185">Reference proteome</keyword>
<sequence length="111" mass="12506">MAAVDYFRALLPSPEPVWQLTACLLLQTSAGGASGPRTSIGHHRPSWIWLILQTTLEKQKKQRTKKKSEHHKVLKKRNAYIRIVQASCSMISGIRYSTHDVVQLGLRGLCL</sequence>
<dbReference type="AlphaFoldDB" id="A0A8X6T658"/>
<name>A0A8X6T658_NEPPI</name>
<reference evidence="1" key="1">
    <citation type="submission" date="2020-08" db="EMBL/GenBank/DDBJ databases">
        <title>Multicomponent nature underlies the extraordinary mechanical properties of spider dragline silk.</title>
        <authorList>
            <person name="Kono N."/>
            <person name="Nakamura H."/>
            <person name="Mori M."/>
            <person name="Yoshida Y."/>
            <person name="Ohtoshi R."/>
            <person name="Malay A.D."/>
            <person name="Moran D.A.P."/>
            <person name="Tomita M."/>
            <person name="Numata K."/>
            <person name="Arakawa K."/>
        </authorList>
    </citation>
    <scope>NUCLEOTIDE SEQUENCE</scope>
</reference>
<evidence type="ECO:0000313" key="1">
    <source>
        <dbReference type="EMBL" id="GFS76290.1"/>
    </source>
</evidence>
<dbReference type="Proteomes" id="UP000887013">
    <property type="component" value="Unassembled WGS sequence"/>
</dbReference>
<accession>A0A8X6T658</accession>